<keyword evidence="3 5" id="KW-0067">ATP-binding</keyword>
<dbReference type="PROSITE" id="PS00211">
    <property type="entry name" value="ABC_TRANSPORTER_1"/>
    <property type="match status" value="1"/>
</dbReference>
<dbReference type="Pfam" id="PF00005">
    <property type="entry name" value="ABC_tran"/>
    <property type="match status" value="1"/>
</dbReference>
<evidence type="ECO:0000259" key="4">
    <source>
        <dbReference type="PROSITE" id="PS50893"/>
    </source>
</evidence>
<dbReference type="CDD" id="cd03293">
    <property type="entry name" value="ABC_NrtD_SsuB_transporters"/>
    <property type="match status" value="1"/>
</dbReference>
<evidence type="ECO:0000256" key="2">
    <source>
        <dbReference type="ARBA" id="ARBA00022741"/>
    </source>
</evidence>
<evidence type="ECO:0000256" key="3">
    <source>
        <dbReference type="ARBA" id="ARBA00022840"/>
    </source>
</evidence>
<dbReference type="GO" id="GO:0016887">
    <property type="term" value="F:ATP hydrolysis activity"/>
    <property type="evidence" value="ECO:0007669"/>
    <property type="project" value="InterPro"/>
</dbReference>
<sequence>MSLSQRTTTLESPALPVSLRGVGRSFGSGRKELPTTVLRDVDLDVTAGEIVALIGPSGCGKSTLLRQISGLDTPTAGSITIDDRSIAPADQRCAMAFQEPRLLPWRTAARNVQLGLARGLDRARGAERVAELLELVHLSHARDQRPREISGGMAQRVSLARALARGPGVLLLDEPFGALDALTRLSMQDLLVDIHAAEPTTIVFVTHDVDEALILADRVVLLGSEPDLPGATIRRVISVPGSRPRDRADAELGELRAELLDGLGVPSHHSHH</sequence>
<name>A0A9E5JKA8_9MICO</name>
<dbReference type="PANTHER" id="PTHR42788:SF13">
    <property type="entry name" value="ALIPHATIC SULFONATES IMPORT ATP-BINDING PROTEIN SSUB"/>
    <property type="match status" value="1"/>
</dbReference>
<dbReference type="OrthoDB" id="8773773at2"/>
<dbReference type="InterPro" id="IPR050166">
    <property type="entry name" value="ABC_transporter_ATP-bind"/>
</dbReference>
<gene>
    <name evidence="5" type="ORF">FK219_001755</name>
</gene>
<keyword evidence="2" id="KW-0547">Nucleotide-binding</keyword>
<dbReference type="SUPFAM" id="SSF52540">
    <property type="entry name" value="P-loop containing nucleoside triphosphate hydrolases"/>
    <property type="match status" value="1"/>
</dbReference>
<organism evidence="5 6">
    <name type="scientific">Microcella pacifica</name>
    <dbReference type="NCBI Taxonomy" id="2591847"/>
    <lineage>
        <taxon>Bacteria</taxon>
        <taxon>Bacillati</taxon>
        <taxon>Actinomycetota</taxon>
        <taxon>Actinomycetes</taxon>
        <taxon>Micrococcales</taxon>
        <taxon>Microbacteriaceae</taxon>
        <taxon>Microcella</taxon>
    </lineage>
</organism>
<keyword evidence="6" id="KW-1185">Reference proteome</keyword>
<dbReference type="InterPro" id="IPR003593">
    <property type="entry name" value="AAA+_ATPase"/>
</dbReference>
<comment type="caution">
    <text evidence="5">The sequence shown here is derived from an EMBL/GenBank/DDBJ whole genome shotgun (WGS) entry which is preliminary data.</text>
</comment>
<accession>A0A9E5JKA8</accession>
<reference evidence="5 6" key="1">
    <citation type="submission" date="2020-03" db="EMBL/GenBank/DDBJ databases">
        <title>Chryseoglobus sp. isolated from a deep-sea seamount.</title>
        <authorList>
            <person name="Zhang D.-C."/>
        </authorList>
    </citation>
    <scope>NUCLEOTIDE SEQUENCE [LARGE SCALE GENOMIC DNA]</scope>
    <source>
        <strain evidence="5 6">KN1116</strain>
    </source>
</reference>
<dbReference type="InterPro" id="IPR003439">
    <property type="entry name" value="ABC_transporter-like_ATP-bd"/>
</dbReference>
<dbReference type="EMBL" id="VIKT02000002">
    <property type="protein sequence ID" value="NHF61975.1"/>
    <property type="molecule type" value="Genomic_DNA"/>
</dbReference>
<dbReference type="GO" id="GO:0005524">
    <property type="term" value="F:ATP binding"/>
    <property type="evidence" value="ECO:0007669"/>
    <property type="project" value="UniProtKB-KW"/>
</dbReference>
<evidence type="ECO:0000256" key="1">
    <source>
        <dbReference type="ARBA" id="ARBA00022448"/>
    </source>
</evidence>
<dbReference type="InterPro" id="IPR017871">
    <property type="entry name" value="ABC_transporter-like_CS"/>
</dbReference>
<protein>
    <submittedName>
        <fullName evidence="5">ABC transporter ATP-binding protein</fullName>
    </submittedName>
</protein>
<feature type="domain" description="ABC transporter" evidence="4">
    <location>
        <begin position="17"/>
        <end position="249"/>
    </location>
</feature>
<dbReference type="PANTHER" id="PTHR42788">
    <property type="entry name" value="TAURINE IMPORT ATP-BINDING PROTEIN-RELATED"/>
    <property type="match status" value="1"/>
</dbReference>
<evidence type="ECO:0000313" key="5">
    <source>
        <dbReference type="EMBL" id="NHF61975.1"/>
    </source>
</evidence>
<dbReference type="Proteomes" id="UP000818266">
    <property type="component" value="Unassembled WGS sequence"/>
</dbReference>
<dbReference type="InterPro" id="IPR027417">
    <property type="entry name" value="P-loop_NTPase"/>
</dbReference>
<dbReference type="PROSITE" id="PS50893">
    <property type="entry name" value="ABC_TRANSPORTER_2"/>
    <property type="match status" value="1"/>
</dbReference>
<proteinExistence type="predicted"/>
<dbReference type="SMART" id="SM00382">
    <property type="entry name" value="AAA"/>
    <property type="match status" value="1"/>
</dbReference>
<evidence type="ECO:0000313" key="6">
    <source>
        <dbReference type="Proteomes" id="UP000818266"/>
    </source>
</evidence>
<keyword evidence="1" id="KW-0813">Transport</keyword>
<dbReference type="Gene3D" id="3.40.50.300">
    <property type="entry name" value="P-loop containing nucleotide triphosphate hydrolases"/>
    <property type="match status" value="1"/>
</dbReference>
<dbReference type="RefSeq" id="WP_152582882.1">
    <property type="nucleotide sequence ID" value="NZ_JAVJPO010000027.1"/>
</dbReference>
<dbReference type="AlphaFoldDB" id="A0A9E5JKA8"/>